<name>A0A235BT65_UNCW3</name>
<gene>
    <name evidence="11" type="ORF">CH330_05455</name>
</gene>
<organism evidence="11 12">
    <name type="scientific">candidate division WOR-3 bacterium JGI_Cruoil_03_51_56</name>
    <dbReference type="NCBI Taxonomy" id="1973747"/>
    <lineage>
        <taxon>Bacteria</taxon>
        <taxon>Bacteria division WOR-3</taxon>
    </lineage>
</organism>
<dbReference type="EC" id="2.5.1.72" evidence="3 10"/>
<dbReference type="GO" id="GO:0008987">
    <property type="term" value="F:quinolinate synthetase A activity"/>
    <property type="evidence" value="ECO:0007669"/>
    <property type="project" value="UniProtKB-UniRule"/>
</dbReference>
<evidence type="ECO:0000313" key="12">
    <source>
        <dbReference type="Proteomes" id="UP000215559"/>
    </source>
</evidence>
<dbReference type="InterPro" id="IPR003473">
    <property type="entry name" value="NadA"/>
</dbReference>
<keyword evidence="7" id="KW-0479">Metal-binding</keyword>
<dbReference type="EMBL" id="NOZP01000095">
    <property type="protein sequence ID" value="OYD15518.1"/>
    <property type="molecule type" value="Genomic_DNA"/>
</dbReference>
<evidence type="ECO:0000256" key="1">
    <source>
        <dbReference type="ARBA" id="ARBA00001966"/>
    </source>
</evidence>
<reference evidence="11 12" key="1">
    <citation type="submission" date="2017-07" db="EMBL/GenBank/DDBJ databases">
        <title>Recovery of genomes from metagenomes via a dereplication, aggregation, and scoring strategy.</title>
        <authorList>
            <person name="Sieber C.M."/>
            <person name="Probst A.J."/>
            <person name="Sharrar A."/>
            <person name="Thomas B.C."/>
            <person name="Hess M."/>
            <person name="Tringe S.G."/>
            <person name="Banfield J.F."/>
        </authorList>
    </citation>
    <scope>NUCLEOTIDE SEQUENCE [LARGE SCALE GENOMIC DNA]</scope>
    <source>
        <strain evidence="11">JGI_Cruoil_03_51_56</strain>
    </source>
</reference>
<dbReference type="UniPathway" id="UPA00253">
    <property type="reaction ID" value="UER00327"/>
</dbReference>
<proteinExistence type="predicted"/>
<dbReference type="NCBIfam" id="TIGR00550">
    <property type="entry name" value="nadA"/>
    <property type="match status" value="1"/>
</dbReference>
<evidence type="ECO:0000256" key="8">
    <source>
        <dbReference type="ARBA" id="ARBA00023004"/>
    </source>
</evidence>
<evidence type="ECO:0000256" key="5">
    <source>
        <dbReference type="ARBA" id="ARBA00022642"/>
    </source>
</evidence>
<evidence type="ECO:0000256" key="6">
    <source>
        <dbReference type="ARBA" id="ARBA00022679"/>
    </source>
</evidence>
<dbReference type="PANTHER" id="PTHR30573:SF0">
    <property type="entry name" value="QUINOLINATE SYNTHASE, CHLOROPLASTIC"/>
    <property type="match status" value="1"/>
</dbReference>
<evidence type="ECO:0000256" key="10">
    <source>
        <dbReference type="NCBIfam" id="TIGR00550"/>
    </source>
</evidence>
<dbReference type="SUPFAM" id="SSF142754">
    <property type="entry name" value="NadA-like"/>
    <property type="match status" value="1"/>
</dbReference>
<accession>A0A235BT65</accession>
<protein>
    <recommendedName>
        <fullName evidence="3 10">Quinolinate synthase</fullName>
        <ecNumber evidence="3 10">2.5.1.72</ecNumber>
    </recommendedName>
</protein>
<dbReference type="PANTHER" id="PTHR30573">
    <property type="entry name" value="QUINOLINATE SYNTHETASE A"/>
    <property type="match status" value="1"/>
</dbReference>
<dbReference type="Pfam" id="PF02445">
    <property type="entry name" value="NadA"/>
    <property type="match status" value="1"/>
</dbReference>
<keyword evidence="4" id="KW-0004">4Fe-4S</keyword>
<keyword evidence="9" id="KW-0411">Iron-sulfur</keyword>
<evidence type="ECO:0000256" key="7">
    <source>
        <dbReference type="ARBA" id="ARBA00022723"/>
    </source>
</evidence>
<dbReference type="GO" id="GO:0051539">
    <property type="term" value="F:4 iron, 4 sulfur cluster binding"/>
    <property type="evidence" value="ECO:0007669"/>
    <property type="project" value="UniProtKB-KW"/>
</dbReference>
<comment type="cofactor">
    <cofactor evidence="1">
        <name>[4Fe-4S] cluster</name>
        <dbReference type="ChEBI" id="CHEBI:49883"/>
    </cofactor>
</comment>
<evidence type="ECO:0000256" key="9">
    <source>
        <dbReference type="ARBA" id="ARBA00023014"/>
    </source>
</evidence>
<dbReference type="GO" id="GO:0034628">
    <property type="term" value="P:'de novo' NAD+ biosynthetic process from L-aspartate"/>
    <property type="evidence" value="ECO:0007669"/>
    <property type="project" value="TreeGrafter"/>
</dbReference>
<dbReference type="GO" id="GO:0046872">
    <property type="term" value="F:metal ion binding"/>
    <property type="evidence" value="ECO:0007669"/>
    <property type="project" value="UniProtKB-KW"/>
</dbReference>
<keyword evidence="8" id="KW-0408">Iron</keyword>
<dbReference type="Proteomes" id="UP000215559">
    <property type="component" value="Unassembled WGS sequence"/>
</dbReference>
<dbReference type="InterPro" id="IPR036094">
    <property type="entry name" value="NadA_sf"/>
</dbReference>
<comment type="pathway">
    <text evidence="2">Cofactor biosynthesis; NAD(+) biosynthesis; quinolinate from iminoaspartate: step 1/1.</text>
</comment>
<sequence>MIDSKLIAEIKRLKQKKNAIILVHNYQPAEIFKIADFIGDSLELSRKAAQSGAPLILFCGVRFMAETAKLLSPDSRVIMPEPKAGCELADEATSKDLRNKKKALGDVVTVTYVNTTAEVKAESDICCTSANAVRVVKTLPRGSRVLFVPDKNLAAYVAQKTNYEIIPWPGSCYVHACFTAFDVRRARRKHPGAVVISHPESPPDVLAASDYVASTGGMLKLAKECDEIVLGTDAGMCARIQYEYPGKKCYPLKPDALCRNMKRTTLGKAMRALKDETGEVTVPQGIAEKARAAIERMMAVN</sequence>
<keyword evidence="6" id="KW-0808">Transferase</keyword>
<keyword evidence="5" id="KW-0662">Pyridine nucleotide biosynthesis</keyword>
<dbReference type="AlphaFoldDB" id="A0A235BT65"/>
<dbReference type="Gene3D" id="3.40.50.10800">
    <property type="entry name" value="NadA-like"/>
    <property type="match status" value="3"/>
</dbReference>
<comment type="caution">
    <text evidence="11">The sequence shown here is derived from an EMBL/GenBank/DDBJ whole genome shotgun (WGS) entry which is preliminary data.</text>
</comment>
<evidence type="ECO:0000256" key="2">
    <source>
        <dbReference type="ARBA" id="ARBA00005065"/>
    </source>
</evidence>
<evidence type="ECO:0000256" key="3">
    <source>
        <dbReference type="ARBA" id="ARBA00012669"/>
    </source>
</evidence>
<dbReference type="NCBIfam" id="NF006878">
    <property type="entry name" value="PRK09375.1-2"/>
    <property type="match status" value="1"/>
</dbReference>
<evidence type="ECO:0000313" key="11">
    <source>
        <dbReference type="EMBL" id="OYD15518.1"/>
    </source>
</evidence>
<evidence type="ECO:0000256" key="4">
    <source>
        <dbReference type="ARBA" id="ARBA00022485"/>
    </source>
</evidence>